<gene>
    <name evidence="2" type="ORF">FNV43_RR04596</name>
</gene>
<dbReference type="Proteomes" id="UP000796880">
    <property type="component" value="Unassembled WGS sequence"/>
</dbReference>
<evidence type="ECO:0000256" key="1">
    <source>
        <dbReference type="SAM" id="MobiDB-lite"/>
    </source>
</evidence>
<feature type="region of interest" description="Disordered" evidence="1">
    <location>
        <begin position="1"/>
        <end position="25"/>
    </location>
</feature>
<sequence length="113" mass="13148">MVAKFVHSRDEASNVESHYEPSKKGLKDDPIIQILVWEYACGFRDALPFKEREPLSACTKKRLKGDPEDMDFEMSYTKVKDKDYHISDDAEDEDPKTPPHYHSDEFHDSPSEE</sequence>
<organism evidence="2 3">
    <name type="scientific">Rhamnella rubrinervis</name>
    <dbReference type="NCBI Taxonomy" id="2594499"/>
    <lineage>
        <taxon>Eukaryota</taxon>
        <taxon>Viridiplantae</taxon>
        <taxon>Streptophyta</taxon>
        <taxon>Embryophyta</taxon>
        <taxon>Tracheophyta</taxon>
        <taxon>Spermatophyta</taxon>
        <taxon>Magnoliopsida</taxon>
        <taxon>eudicotyledons</taxon>
        <taxon>Gunneridae</taxon>
        <taxon>Pentapetalae</taxon>
        <taxon>rosids</taxon>
        <taxon>fabids</taxon>
        <taxon>Rosales</taxon>
        <taxon>Rhamnaceae</taxon>
        <taxon>rhamnoid group</taxon>
        <taxon>Rhamneae</taxon>
        <taxon>Rhamnella</taxon>
    </lineage>
</organism>
<feature type="compositionally biased region" description="Basic and acidic residues" evidence="1">
    <location>
        <begin position="7"/>
        <end position="25"/>
    </location>
</feature>
<evidence type="ECO:0000313" key="3">
    <source>
        <dbReference type="Proteomes" id="UP000796880"/>
    </source>
</evidence>
<dbReference type="EMBL" id="VOIH02000002">
    <property type="protein sequence ID" value="KAF3454149.1"/>
    <property type="molecule type" value="Genomic_DNA"/>
</dbReference>
<feature type="region of interest" description="Disordered" evidence="1">
    <location>
        <begin position="82"/>
        <end position="113"/>
    </location>
</feature>
<name>A0A8K0HL13_9ROSA</name>
<proteinExistence type="predicted"/>
<evidence type="ECO:0000313" key="2">
    <source>
        <dbReference type="EMBL" id="KAF3454149.1"/>
    </source>
</evidence>
<feature type="compositionally biased region" description="Basic and acidic residues" evidence="1">
    <location>
        <begin position="95"/>
        <end position="113"/>
    </location>
</feature>
<reference evidence="2" key="1">
    <citation type="submission" date="2020-03" db="EMBL/GenBank/DDBJ databases">
        <title>A high-quality chromosome-level genome assembly of a woody plant with both climbing and erect habits, Rhamnella rubrinervis.</title>
        <authorList>
            <person name="Lu Z."/>
            <person name="Yang Y."/>
            <person name="Zhu X."/>
            <person name="Sun Y."/>
        </authorList>
    </citation>
    <scope>NUCLEOTIDE SEQUENCE</scope>
    <source>
        <strain evidence="2">BYM</strain>
        <tissue evidence="2">Leaf</tissue>
    </source>
</reference>
<accession>A0A8K0HL13</accession>
<protein>
    <submittedName>
        <fullName evidence="2">Uncharacterized protein</fullName>
    </submittedName>
</protein>
<dbReference type="AlphaFoldDB" id="A0A8K0HL13"/>
<keyword evidence="3" id="KW-1185">Reference proteome</keyword>
<comment type="caution">
    <text evidence="2">The sequence shown here is derived from an EMBL/GenBank/DDBJ whole genome shotgun (WGS) entry which is preliminary data.</text>
</comment>